<name>L0B1B1_THEEQ</name>
<proteinExistence type="predicted"/>
<evidence type="ECO:0000313" key="1">
    <source>
        <dbReference type="EMBL" id="AFZ81657.1"/>
    </source>
</evidence>
<sequence length="140" mass="15856">MKIYGYLFDVIALDMPFIANAISSQGSLLPFGVNVRNTIMSGIQDIADFAVNIHPPKQDVDETLRSLDGIMLMENAQHKADNEDFTEAERTLLKIHKNKIREIVEAAFEPVHAMVTFILYTRIFQFPSQSKSIITKELVD</sequence>
<protein>
    <submittedName>
        <fullName evidence="1">Uncharacterized protein</fullName>
    </submittedName>
</protein>
<dbReference type="GeneID" id="15804745"/>
<evidence type="ECO:0000313" key="2">
    <source>
        <dbReference type="Proteomes" id="UP000031512"/>
    </source>
</evidence>
<dbReference type="AlphaFoldDB" id="L0B1B1"/>
<dbReference type="EMBL" id="CP001670">
    <property type="protein sequence ID" value="AFZ81657.1"/>
    <property type="molecule type" value="Genomic_DNA"/>
</dbReference>
<dbReference type="VEuPathDB" id="PiroplasmaDB:BEWA_010740"/>
<dbReference type="KEGG" id="beq:BEWA_010740"/>
<organism evidence="1 2">
    <name type="scientific">Theileria equi strain WA</name>
    <dbReference type="NCBI Taxonomy" id="1537102"/>
    <lineage>
        <taxon>Eukaryota</taxon>
        <taxon>Sar</taxon>
        <taxon>Alveolata</taxon>
        <taxon>Apicomplexa</taxon>
        <taxon>Aconoidasida</taxon>
        <taxon>Piroplasmida</taxon>
        <taxon>Theileriidae</taxon>
        <taxon>Theileria</taxon>
    </lineage>
</organism>
<dbReference type="RefSeq" id="XP_004831323.1">
    <property type="nucleotide sequence ID" value="XM_004831266.1"/>
</dbReference>
<gene>
    <name evidence="1" type="ORF">BEWA_010740</name>
</gene>
<dbReference type="eggNOG" id="ENOG502SVCZ">
    <property type="taxonomic scope" value="Eukaryota"/>
</dbReference>
<keyword evidence="2" id="KW-1185">Reference proteome</keyword>
<accession>L0B1B1</accession>
<dbReference type="Proteomes" id="UP000031512">
    <property type="component" value="Chromosome 3"/>
</dbReference>
<dbReference type="OrthoDB" id="329189at2759"/>
<reference evidence="1 2" key="1">
    <citation type="journal article" date="2012" name="BMC Genomics">
        <title>Comparative genomic analysis and phylogenetic position of Theileria equi.</title>
        <authorList>
            <person name="Kappmeyer L.S."/>
            <person name="Thiagarajan M."/>
            <person name="Herndon D.R."/>
            <person name="Ramsay J.D."/>
            <person name="Caler E."/>
            <person name="Djikeng A."/>
            <person name="Gillespie J.J."/>
            <person name="Lau A.O."/>
            <person name="Roalson E.H."/>
            <person name="Silva J.C."/>
            <person name="Silva M.G."/>
            <person name="Suarez C.E."/>
            <person name="Ueti M.W."/>
            <person name="Nene V.M."/>
            <person name="Mealey R.H."/>
            <person name="Knowles D.P."/>
            <person name="Brayton K.A."/>
        </authorList>
    </citation>
    <scope>NUCLEOTIDE SEQUENCE [LARGE SCALE GENOMIC DNA]</scope>
    <source>
        <strain evidence="1 2">WA</strain>
    </source>
</reference>